<evidence type="ECO:0000313" key="8">
    <source>
        <dbReference type="Proteomes" id="UP000323506"/>
    </source>
</evidence>
<keyword evidence="8" id="KW-1185">Reference proteome</keyword>
<evidence type="ECO:0000256" key="3">
    <source>
        <dbReference type="ARBA" id="ARBA00009361"/>
    </source>
</evidence>
<proteinExistence type="inferred from homology"/>
<dbReference type="Proteomes" id="UP000323506">
    <property type="component" value="Chromosome D05"/>
</dbReference>
<evidence type="ECO:0000256" key="5">
    <source>
        <dbReference type="ARBA" id="ARBA00022741"/>
    </source>
</evidence>
<keyword evidence="5" id="KW-0547">Nucleotide-binding</keyword>
<keyword evidence="6" id="KW-0067">ATP-binding</keyword>
<comment type="function">
    <text evidence="1">Probable ATPase of unknown function. Its presence in a non-photosynthetic plant (Epifagus virginiana) and experiments in tobacco indicate that it has an essential function which is probably not related to photosynthesis.</text>
</comment>
<dbReference type="PANTHER" id="PTHR33078">
    <property type="entry name" value="PROTEIN YCF2-RELATED"/>
    <property type="match status" value="1"/>
</dbReference>
<evidence type="ECO:0000256" key="4">
    <source>
        <dbReference type="ARBA" id="ARBA00022640"/>
    </source>
</evidence>
<dbReference type="EMBL" id="CM017705">
    <property type="protein sequence ID" value="TYG71055.1"/>
    <property type="molecule type" value="Genomic_DNA"/>
</dbReference>
<feature type="non-terminal residue" evidence="7">
    <location>
        <position position="1"/>
    </location>
</feature>
<comment type="subcellular location">
    <subcellularLocation>
        <location evidence="2">Plastid</location>
    </subcellularLocation>
</comment>
<evidence type="ECO:0000256" key="1">
    <source>
        <dbReference type="ARBA" id="ARBA00002329"/>
    </source>
</evidence>
<dbReference type="GO" id="GO:0005524">
    <property type="term" value="F:ATP binding"/>
    <property type="evidence" value="ECO:0007669"/>
    <property type="project" value="UniProtKB-KW"/>
</dbReference>
<evidence type="ECO:0000256" key="6">
    <source>
        <dbReference type="ARBA" id="ARBA00022840"/>
    </source>
</evidence>
<comment type="similarity">
    <text evidence="3">Belongs to the Ycf2 family.</text>
</comment>
<evidence type="ECO:0008006" key="9">
    <source>
        <dbReference type="Google" id="ProtNLM"/>
    </source>
</evidence>
<dbReference type="AlphaFoldDB" id="A0A5D2CS55"/>
<reference evidence="7 8" key="1">
    <citation type="submission" date="2019-06" db="EMBL/GenBank/DDBJ databases">
        <title>WGS assembly of Gossypium darwinii.</title>
        <authorList>
            <person name="Chen Z.J."/>
            <person name="Sreedasyam A."/>
            <person name="Ando A."/>
            <person name="Song Q."/>
            <person name="De L."/>
            <person name="Hulse-Kemp A."/>
            <person name="Ding M."/>
            <person name="Ye W."/>
            <person name="Kirkbride R."/>
            <person name="Jenkins J."/>
            <person name="Plott C."/>
            <person name="Lovell J."/>
            <person name="Lin Y.-M."/>
            <person name="Vaughn R."/>
            <person name="Liu B."/>
            <person name="Li W."/>
            <person name="Simpson S."/>
            <person name="Scheffler B."/>
            <person name="Saski C."/>
            <person name="Grover C."/>
            <person name="Hu G."/>
            <person name="Conover J."/>
            <person name="Carlson J."/>
            <person name="Shu S."/>
            <person name="Boston L."/>
            <person name="Williams M."/>
            <person name="Peterson D."/>
            <person name="Mcgee K."/>
            <person name="Jones D."/>
            <person name="Wendel J."/>
            <person name="Stelly D."/>
            <person name="Grimwood J."/>
            <person name="Schmutz J."/>
        </authorList>
    </citation>
    <scope>NUCLEOTIDE SEQUENCE [LARGE SCALE GENOMIC DNA]</scope>
    <source>
        <strain evidence="7">1808015.09</strain>
    </source>
</reference>
<dbReference type="PANTHER" id="PTHR33078:SF100">
    <property type="entry name" value="PROTEIN YCF2"/>
    <property type="match status" value="1"/>
</dbReference>
<organism evidence="7 8">
    <name type="scientific">Gossypium darwinii</name>
    <name type="common">Darwin's cotton</name>
    <name type="synonym">Gossypium barbadense var. darwinii</name>
    <dbReference type="NCBI Taxonomy" id="34276"/>
    <lineage>
        <taxon>Eukaryota</taxon>
        <taxon>Viridiplantae</taxon>
        <taxon>Streptophyta</taxon>
        <taxon>Embryophyta</taxon>
        <taxon>Tracheophyta</taxon>
        <taxon>Spermatophyta</taxon>
        <taxon>Magnoliopsida</taxon>
        <taxon>eudicotyledons</taxon>
        <taxon>Gunneridae</taxon>
        <taxon>Pentapetalae</taxon>
        <taxon>rosids</taxon>
        <taxon>malvids</taxon>
        <taxon>Malvales</taxon>
        <taxon>Malvaceae</taxon>
        <taxon>Malvoideae</taxon>
        <taxon>Gossypium</taxon>
    </lineage>
</organism>
<sequence>SEGRIFLAHYQTITYLQTQCGANSFHFPSRGKSFSICLALSPSKGILVIGSIGTGRSYLFKYLATNSYVPFIIIRRLLIPQQRKHFFTLSYTRGFHLKKKMFYTNGFRSITVGSNTRDLVALTNEALSISITQKKSIIDTHTIRSALHRKTWDLQSQVRSVQDHGIIFYQIGRAVVQSVLLSNCPLDPISIYMKKKSCNERDSY</sequence>
<dbReference type="GO" id="GO:0009536">
    <property type="term" value="C:plastid"/>
    <property type="evidence" value="ECO:0007669"/>
    <property type="project" value="UniProtKB-SubCell"/>
</dbReference>
<feature type="non-terminal residue" evidence="7">
    <location>
        <position position="204"/>
    </location>
</feature>
<evidence type="ECO:0000256" key="2">
    <source>
        <dbReference type="ARBA" id="ARBA00004474"/>
    </source>
</evidence>
<gene>
    <name evidence="7" type="ORF">ES288_D05G364000v1</name>
</gene>
<accession>A0A5D2CS55</accession>
<evidence type="ECO:0000313" key="7">
    <source>
        <dbReference type="EMBL" id="TYG71055.1"/>
    </source>
</evidence>
<keyword evidence="4" id="KW-0934">Plastid</keyword>
<protein>
    <recommendedName>
        <fullName evidence="9">Ycf2</fullName>
    </recommendedName>
</protein>
<name>A0A5D2CS55_GOSDA</name>